<protein>
    <submittedName>
        <fullName evidence="2">Uncharacterized protein</fullName>
    </submittedName>
</protein>
<accession>A0AAV5IWH6</accession>
<gene>
    <name evidence="2" type="ORF">SLEP1_g16433</name>
</gene>
<keyword evidence="1" id="KW-1133">Transmembrane helix</keyword>
<keyword evidence="1" id="KW-0812">Transmembrane</keyword>
<dbReference type="AlphaFoldDB" id="A0AAV5IWH6"/>
<dbReference type="Proteomes" id="UP001054252">
    <property type="component" value="Unassembled WGS sequence"/>
</dbReference>
<proteinExistence type="predicted"/>
<feature type="transmembrane region" description="Helical" evidence="1">
    <location>
        <begin position="31"/>
        <end position="48"/>
    </location>
</feature>
<sequence>MGLHCAHFVALKTRFAKEATTLEYWAAHQQLLTYLLVFLMALELVIWVREGFLEEED</sequence>
<reference evidence="2 3" key="1">
    <citation type="journal article" date="2021" name="Commun. Biol.">
        <title>The genome of Shorea leprosula (Dipterocarpaceae) highlights the ecological relevance of drought in aseasonal tropical rainforests.</title>
        <authorList>
            <person name="Ng K.K.S."/>
            <person name="Kobayashi M.J."/>
            <person name="Fawcett J.A."/>
            <person name="Hatakeyama M."/>
            <person name="Paape T."/>
            <person name="Ng C.H."/>
            <person name="Ang C.C."/>
            <person name="Tnah L.H."/>
            <person name="Lee C.T."/>
            <person name="Nishiyama T."/>
            <person name="Sese J."/>
            <person name="O'Brien M.J."/>
            <person name="Copetti D."/>
            <person name="Mohd Noor M.I."/>
            <person name="Ong R.C."/>
            <person name="Putra M."/>
            <person name="Sireger I.Z."/>
            <person name="Indrioko S."/>
            <person name="Kosugi Y."/>
            <person name="Izuno A."/>
            <person name="Isagi Y."/>
            <person name="Lee S.L."/>
            <person name="Shimizu K.K."/>
        </authorList>
    </citation>
    <scope>NUCLEOTIDE SEQUENCE [LARGE SCALE GENOMIC DNA]</scope>
    <source>
        <strain evidence="2">214</strain>
    </source>
</reference>
<evidence type="ECO:0000256" key="1">
    <source>
        <dbReference type="SAM" id="Phobius"/>
    </source>
</evidence>
<keyword evidence="1" id="KW-0472">Membrane</keyword>
<keyword evidence="3" id="KW-1185">Reference proteome</keyword>
<evidence type="ECO:0000313" key="3">
    <source>
        <dbReference type="Proteomes" id="UP001054252"/>
    </source>
</evidence>
<dbReference type="EMBL" id="BPVZ01000021">
    <property type="protein sequence ID" value="GKV04249.1"/>
    <property type="molecule type" value="Genomic_DNA"/>
</dbReference>
<name>A0AAV5IWH6_9ROSI</name>
<comment type="caution">
    <text evidence="2">The sequence shown here is derived from an EMBL/GenBank/DDBJ whole genome shotgun (WGS) entry which is preliminary data.</text>
</comment>
<organism evidence="2 3">
    <name type="scientific">Rubroshorea leprosula</name>
    <dbReference type="NCBI Taxonomy" id="152421"/>
    <lineage>
        <taxon>Eukaryota</taxon>
        <taxon>Viridiplantae</taxon>
        <taxon>Streptophyta</taxon>
        <taxon>Embryophyta</taxon>
        <taxon>Tracheophyta</taxon>
        <taxon>Spermatophyta</taxon>
        <taxon>Magnoliopsida</taxon>
        <taxon>eudicotyledons</taxon>
        <taxon>Gunneridae</taxon>
        <taxon>Pentapetalae</taxon>
        <taxon>rosids</taxon>
        <taxon>malvids</taxon>
        <taxon>Malvales</taxon>
        <taxon>Dipterocarpaceae</taxon>
        <taxon>Rubroshorea</taxon>
    </lineage>
</organism>
<evidence type="ECO:0000313" key="2">
    <source>
        <dbReference type="EMBL" id="GKV04249.1"/>
    </source>
</evidence>